<evidence type="ECO:0000313" key="8">
    <source>
        <dbReference type="Proteomes" id="UP001177769"/>
    </source>
</evidence>
<feature type="region of interest" description="Disordered" evidence="4">
    <location>
        <begin position="192"/>
        <end position="227"/>
    </location>
</feature>
<evidence type="ECO:0000313" key="7">
    <source>
        <dbReference type="EMBL" id="WIT14379.1"/>
    </source>
</evidence>
<dbReference type="Pfam" id="PF01391">
    <property type="entry name" value="Collagen"/>
    <property type="match status" value="1"/>
</dbReference>
<reference evidence="7" key="1">
    <citation type="submission" date="2023-01" db="EMBL/GenBank/DDBJ databases">
        <title>Whole genome sequence of Paucibacter sp. S2-9 isolated from pond sediment.</title>
        <authorList>
            <person name="Jung J.Y."/>
        </authorList>
    </citation>
    <scope>NUCLEOTIDE SEQUENCE</scope>
    <source>
        <strain evidence="7">S2-9</strain>
    </source>
</reference>
<dbReference type="PANTHER" id="PTHR15427">
    <property type="entry name" value="EMILIN ELASTIN MICROFIBRIL INTERFACE-LOCATED PROTEIN ELASTIN MICROFIBRIL INTERFACER"/>
    <property type="match status" value="1"/>
</dbReference>
<evidence type="ECO:0000256" key="2">
    <source>
        <dbReference type="ARBA" id="ARBA00022525"/>
    </source>
</evidence>
<feature type="domain" description="Carbohydrate-binding module family 96" evidence="6">
    <location>
        <begin position="32"/>
        <end position="182"/>
    </location>
</feature>
<name>A0AA95NH71_9BURK</name>
<keyword evidence="2" id="KW-0964">Secreted</keyword>
<dbReference type="NCBIfam" id="NF033679">
    <property type="entry name" value="DNRLRE_dom"/>
    <property type="match status" value="1"/>
</dbReference>
<dbReference type="EMBL" id="CP116346">
    <property type="protein sequence ID" value="WIT14379.1"/>
    <property type="molecule type" value="Genomic_DNA"/>
</dbReference>
<sequence length="371" mass="36724">MSTTCKPLPSPIAAAIACALFSLSAHALDAPLAADAHISSAMPAANFGAVTTLNVGAGALGLLRFDLSTLPAATTAAKVVSARLLLYVNRVGSAGAIDVTPAFSAWSEATVTSATAPVLGAPTASGVPVSTANQFINVDLTALVKQWVNNPGSNYGLALTPALAAPATVAFFDSKENTATAHVARLDITLSDQGPIGPMGPAGATGPQGPMGLPGPTGAQGQAGAQGPVGATGPQGPTGVVSIGAWNGQTTQTVLSNTAYTAIGPSVSLTTTAGQRISASGSWTFVPTASNSVRVDICYRSSGGTTVQSPGVGYKVIPVTANVHALAAVSTSFVPGAGSWVIGPCVRQNSGANTLNTTTDDWSTGWAMVSN</sequence>
<feature type="chain" id="PRO_5041696587" evidence="5">
    <location>
        <begin position="28"/>
        <end position="371"/>
    </location>
</feature>
<feature type="compositionally biased region" description="Low complexity" evidence="4">
    <location>
        <begin position="214"/>
        <end position="227"/>
    </location>
</feature>
<dbReference type="PANTHER" id="PTHR15427:SF33">
    <property type="entry name" value="COLLAGEN IV NC1 DOMAIN-CONTAINING PROTEIN"/>
    <property type="match status" value="1"/>
</dbReference>
<evidence type="ECO:0000256" key="5">
    <source>
        <dbReference type="SAM" id="SignalP"/>
    </source>
</evidence>
<dbReference type="PROSITE" id="PS51257">
    <property type="entry name" value="PROKAR_LIPOPROTEIN"/>
    <property type="match status" value="1"/>
</dbReference>
<feature type="signal peptide" evidence="5">
    <location>
        <begin position="1"/>
        <end position="27"/>
    </location>
</feature>
<evidence type="ECO:0000256" key="3">
    <source>
        <dbReference type="ARBA" id="ARBA00022729"/>
    </source>
</evidence>
<dbReference type="Pfam" id="PF24517">
    <property type="entry name" value="CBM96"/>
    <property type="match status" value="1"/>
</dbReference>
<dbReference type="KEGG" id="pais:PFX98_12355"/>
<organism evidence="7 8">
    <name type="scientific">Paucibacter sediminis</name>
    <dbReference type="NCBI Taxonomy" id="3019553"/>
    <lineage>
        <taxon>Bacteria</taxon>
        <taxon>Pseudomonadati</taxon>
        <taxon>Pseudomonadota</taxon>
        <taxon>Betaproteobacteria</taxon>
        <taxon>Burkholderiales</taxon>
        <taxon>Sphaerotilaceae</taxon>
        <taxon>Roseateles</taxon>
    </lineage>
</organism>
<keyword evidence="8" id="KW-1185">Reference proteome</keyword>
<gene>
    <name evidence="7" type="ORF">PFX98_12355</name>
</gene>
<dbReference type="InterPro" id="IPR050392">
    <property type="entry name" value="Collagen/C1q_domain"/>
</dbReference>
<dbReference type="InterPro" id="IPR008160">
    <property type="entry name" value="Collagen"/>
</dbReference>
<dbReference type="RefSeq" id="WP_285235509.1">
    <property type="nucleotide sequence ID" value="NZ_CP116346.1"/>
</dbReference>
<dbReference type="AlphaFoldDB" id="A0AA95NH71"/>
<accession>A0AA95NH71</accession>
<dbReference type="Gene3D" id="2.60.120.970">
    <property type="match status" value="1"/>
</dbReference>
<dbReference type="Proteomes" id="UP001177769">
    <property type="component" value="Chromosome"/>
</dbReference>
<dbReference type="InterPro" id="IPR055372">
    <property type="entry name" value="CBM96"/>
</dbReference>
<evidence type="ECO:0000256" key="1">
    <source>
        <dbReference type="ARBA" id="ARBA00004613"/>
    </source>
</evidence>
<protein>
    <submittedName>
        <fullName evidence="7">DNRLRE domain-containing protein</fullName>
    </submittedName>
</protein>
<evidence type="ECO:0000259" key="6">
    <source>
        <dbReference type="Pfam" id="PF24517"/>
    </source>
</evidence>
<keyword evidence="3 5" id="KW-0732">Signal</keyword>
<comment type="subcellular location">
    <subcellularLocation>
        <location evidence="1">Secreted</location>
    </subcellularLocation>
</comment>
<proteinExistence type="predicted"/>
<evidence type="ECO:0000256" key="4">
    <source>
        <dbReference type="SAM" id="MobiDB-lite"/>
    </source>
</evidence>